<feature type="region of interest" description="Disordered" evidence="1">
    <location>
        <begin position="382"/>
        <end position="426"/>
    </location>
</feature>
<reference evidence="3" key="1">
    <citation type="submission" date="2025-08" db="UniProtKB">
        <authorList>
            <consortium name="RefSeq"/>
        </authorList>
    </citation>
    <scope>IDENTIFICATION</scope>
    <source>
        <tissue evidence="3">White muscle</tissue>
    </source>
</reference>
<dbReference type="KEGG" id="snh:120049630"/>
<dbReference type="Proteomes" id="UP000808372">
    <property type="component" value="Chromosome 6"/>
</dbReference>
<feature type="compositionally biased region" description="Polar residues" evidence="1">
    <location>
        <begin position="389"/>
        <end position="409"/>
    </location>
</feature>
<sequence length="426" mass="45124">MERKEHPVGEVLIIPMRSSTLLSPQNSARPQTLPLQPSSPPPPPSLSSHQLQAEFLRRAPRAASPDNDSARHQNLPHQPSPSVSPFSFPPPTLSSPPPPLSLSSPQLQAEFLRRAPRAASPDNDSARHQNLPHQPSPSVSPFSSPPPTLSSPPPPLSLSSPQLQAEFLRRAPRAASPDNDSARHQNLPHQLSPSVSPFSSPPPTLSSPPPPLSLSSPQLQAEFLRRAPRAASPDNDSARHQNLPHQLSPSVSPSVSLFSSPPPPLSSPPPPLSSPPPPLSLSSPQLQAEFLRRASRGLRTVSCDTSDVLTSPSSTLVSPFTSITTSTLTSPPQPLSLSMPTKEGCTTLLSLSSPELLTELCQSQSRPMNHVSVSKGLTTVFSGRGRGITNPSPATASGAANQTLRSDSMANRRGQAGPRLSNGTKR</sequence>
<feature type="compositionally biased region" description="Polar residues" evidence="1">
    <location>
        <begin position="17"/>
        <end position="29"/>
    </location>
</feature>
<evidence type="ECO:0000313" key="2">
    <source>
        <dbReference type="Proteomes" id="UP000808372"/>
    </source>
</evidence>
<dbReference type="GeneID" id="120049630"/>
<feature type="compositionally biased region" description="Pro residues" evidence="1">
    <location>
        <begin position="260"/>
        <end position="279"/>
    </location>
</feature>
<name>A0A8U0UFM3_SALNM</name>
<feature type="compositionally biased region" description="Polar residues" evidence="1">
    <location>
        <begin position="306"/>
        <end position="317"/>
    </location>
</feature>
<gene>
    <name evidence="3" type="primary">LOC120049630</name>
</gene>
<organism evidence="2 3">
    <name type="scientific">Salvelinus namaycush</name>
    <name type="common">Lake trout</name>
    <name type="synonym">Salmo namaycush</name>
    <dbReference type="NCBI Taxonomy" id="8040"/>
    <lineage>
        <taxon>Eukaryota</taxon>
        <taxon>Metazoa</taxon>
        <taxon>Chordata</taxon>
        <taxon>Craniata</taxon>
        <taxon>Vertebrata</taxon>
        <taxon>Euteleostomi</taxon>
        <taxon>Actinopterygii</taxon>
        <taxon>Neopterygii</taxon>
        <taxon>Teleostei</taxon>
        <taxon>Protacanthopterygii</taxon>
        <taxon>Salmoniformes</taxon>
        <taxon>Salmonidae</taxon>
        <taxon>Salmoninae</taxon>
        <taxon>Salvelinus</taxon>
    </lineage>
</organism>
<feature type="compositionally biased region" description="Pro residues" evidence="1">
    <location>
        <begin position="143"/>
        <end position="156"/>
    </location>
</feature>
<feature type="compositionally biased region" description="Low complexity" evidence="1">
    <location>
        <begin position="247"/>
        <end position="259"/>
    </location>
</feature>
<dbReference type="AlphaFoldDB" id="A0A8U0UFM3"/>
<dbReference type="RefSeq" id="XP_038851874.1">
    <property type="nucleotide sequence ID" value="XM_038995946.1"/>
</dbReference>
<keyword evidence="2" id="KW-1185">Reference proteome</keyword>
<proteinExistence type="predicted"/>
<accession>A0A8U0UFM3</accession>
<feature type="compositionally biased region" description="Low complexity" evidence="1">
    <location>
        <begin position="318"/>
        <end position="337"/>
    </location>
</feature>
<feature type="region of interest" description="Disordered" evidence="1">
    <location>
        <begin position="1"/>
        <end position="283"/>
    </location>
</feature>
<protein>
    <submittedName>
        <fullName evidence="3">Extensin-like isoform X1</fullName>
    </submittedName>
</protein>
<feature type="compositionally biased region" description="Pro residues" evidence="1">
    <location>
        <begin position="199"/>
        <end position="212"/>
    </location>
</feature>
<feature type="compositionally biased region" description="Pro residues" evidence="1">
    <location>
        <begin position="87"/>
        <end position="100"/>
    </location>
</feature>
<feature type="region of interest" description="Disordered" evidence="1">
    <location>
        <begin position="306"/>
        <end position="337"/>
    </location>
</feature>
<evidence type="ECO:0000256" key="1">
    <source>
        <dbReference type="SAM" id="MobiDB-lite"/>
    </source>
</evidence>
<evidence type="ECO:0000313" key="3">
    <source>
        <dbReference type="RefSeq" id="XP_038851874.1"/>
    </source>
</evidence>